<feature type="domain" description="Major facilitator superfamily (MFS) profile" evidence="7">
    <location>
        <begin position="7"/>
        <end position="397"/>
    </location>
</feature>
<comment type="subcellular location">
    <subcellularLocation>
        <location evidence="1">Cell membrane</location>
        <topology evidence="1">Multi-pass membrane protein</topology>
    </subcellularLocation>
</comment>
<feature type="transmembrane region" description="Helical" evidence="6">
    <location>
        <begin position="339"/>
        <end position="365"/>
    </location>
</feature>
<keyword evidence="3 6" id="KW-0812">Transmembrane</keyword>
<dbReference type="PANTHER" id="PTHR23513">
    <property type="entry name" value="INTEGRAL MEMBRANE EFFLUX PROTEIN-RELATED"/>
    <property type="match status" value="1"/>
</dbReference>
<dbReference type="PROSITE" id="PS50850">
    <property type="entry name" value="MFS"/>
    <property type="match status" value="1"/>
</dbReference>
<dbReference type="InterPro" id="IPR011701">
    <property type="entry name" value="MFS"/>
</dbReference>
<gene>
    <name evidence="8" type="ordered locus">Lbys_1740</name>
</gene>
<evidence type="ECO:0000313" key="9">
    <source>
        <dbReference type="Proteomes" id="UP000007435"/>
    </source>
</evidence>
<reference evidence="8 9" key="2">
    <citation type="journal article" date="2011" name="Stand. Genomic Sci.">
        <title>Complete genome sequence of Leadbetterella byssophila type strain (4M15).</title>
        <authorList>
            <person name="Abt B."/>
            <person name="Teshima H."/>
            <person name="Lucas S."/>
            <person name="Lapidus A."/>
            <person name="Del Rio T.G."/>
            <person name="Nolan M."/>
            <person name="Tice H."/>
            <person name="Cheng J.F."/>
            <person name="Pitluck S."/>
            <person name="Liolios K."/>
            <person name="Pagani I."/>
            <person name="Ivanova N."/>
            <person name="Mavromatis K."/>
            <person name="Pati A."/>
            <person name="Tapia R."/>
            <person name="Han C."/>
            <person name="Goodwin L."/>
            <person name="Chen A."/>
            <person name="Palaniappan K."/>
            <person name="Land M."/>
            <person name="Hauser L."/>
            <person name="Chang Y.J."/>
            <person name="Jeffries C.D."/>
            <person name="Rohde M."/>
            <person name="Goker M."/>
            <person name="Tindall B.J."/>
            <person name="Detter J.C."/>
            <person name="Woyke T."/>
            <person name="Bristow J."/>
            <person name="Eisen J.A."/>
            <person name="Markowitz V."/>
            <person name="Hugenholtz P."/>
            <person name="Klenk H.P."/>
            <person name="Kyrpides N.C."/>
        </authorList>
    </citation>
    <scope>NUCLEOTIDE SEQUENCE [LARGE SCALE GENOMIC DNA]</scope>
    <source>
        <strain evidence="9">DSM 17132 / JCM 16389 / KACC 11308 / NBRC 106382 / 4M15</strain>
    </source>
</reference>
<feature type="transmembrane region" description="Helical" evidence="6">
    <location>
        <begin position="281"/>
        <end position="300"/>
    </location>
</feature>
<feature type="transmembrane region" description="Helical" evidence="6">
    <location>
        <begin position="168"/>
        <end position="187"/>
    </location>
</feature>
<keyword evidence="2" id="KW-1003">Cell membrane</keyword>
<feature type="transmembrane region" description="Helical" evidence="6">
    <location>
        <begin position="253"/>
        <end position="274"/>
    </location>
</feature>
<keyword evidence="4 6" id="KW-1133">Transmembrane helix</keyword>
<feature type="transmembrane region" description="Helical" evidence="6">
    <location>
        <begin position="41"/>
        <end position="65"/>
    </location>
</feature>
<evidence type="ECO:0000256" key="3">
    <source>
        <dbReference type="ARBA" id="ARBA00022692"/>
    </source>
</evidence>
<dbReference type="Pfam" id="PF07690">
    <property type="entry name" value="MFS_1"/>
    <property type="match status" value="1"/>
</dbReference>
<sequence length="409" mass="44446">MQHWKRTFAILFTGQFISIITSSLVNFAVMLWLSITYDSAVVLANSAIAGFLPQAILGLFSGVYVDKWNRKLTMMLADGFIALCTLAISLYFVYGEPELSLLYLLMALRSAGSAFHMPALQASIPLLAPEDQLLRVSGLQQTIQSISTIGGPALGALAITYLDIEYVLLFDVIGAIMAIGSLFFIHIPQPPASESHSESIFFQINEGIKAILSKSGMGLLFLGSICVTFFIMPIAVLFPLMTIRHFEGGKFEVSVIEVIWGVGMFIGGSALGISNSKINKVILVNLTYLVLGFSMLFIGVLPKEYFILFVSLTGLGGVASSVYYASFNTLIQEKIEPEVLGRVFAMFGSISLFPSLLGLMGIGIFAEDLGIRNSFILLGGLIAVIGLISFFIPKVMNIDRLKNQSQPEL</sequence>
<feature type="transmembrane region" description="Helical" evidence="6">
    <location>
        <begin position="7"/>
        <end position="35"/>
    </location>
</feature>
<dbReference type="InterPro" id="IPR036259">
    <property type="entry name" value="MFS_trans_sf"/>
</dbReference>
<evidence type="ECO:0000313" key="8">
    <source>
        <dbReference type="EMBL" id="ADQ17447.1"/>
    </source>
</evidence>
<dbReference type="GO" id="GO:0022857">
    <property type="term" value="F:transmembrane transporter activity"/>
    <property type="evidence" value="ECO:0007669"/>
    <property type="project" value="InterPro"/>
</dbReference>
<accession>E4RQ72</accession>
<dbReference type="GO" id="GO:0005886">
    <property type="term" value="C:plasma membrane"/>
    <property type="evidence" value="ECO:0007669"/>
    <property type="project" value="UniProtKB-SubCell"/>
</dbReference>
<organism evidence="8 9">
    <name type="scientific">Leadbetterella byssophila (strain DSM 17132 / JCM 16389 / KACC 11308 / NBRC 106382 / 4M15)</name>
    <dbReference type="NCBI Taxonomy" id="649349"/>
    <lineage>
        <taxon>Bacteria</taxon>
        <taxon>Pseudomonadati</taxon>
        <taxon>Bacteroidota</taxon>
        <taxon>Cytophagia</taxon>
        <taxon>Cytophagales</taxon>
        <taxon>Leadbetterellaceae</taxon>
        <taxon>Leadbetterella</taxon>
    </lineage>
</organism>
<evidence type="ECO:0000256" key="4">
    <source>
        <dbReference type="ARBA" id="ARBA00022989"/>
    </source>
</evidence>
<dbReference type="eggNOG" id="COG2814">
    <property type="taxonomic scope" value="Bacteria"/>
</dbReference>
<dbReference type="CDD" id="cd06173">
    <property type="entry name" value="MFS_MefA_like"/>
    <property type="match status" value="1"/>
</dbReference>
<reference key="1">
    <citation type="submission" date="2010-11" db="EMBL/GenBank/DDBJ databases">
        <title>The complete genome of Leadbetterella byssophila DSM 17132.</title>
        <authorList>
            <consortium name="US DOE Joint Genome Institute (JGI-PGF)"/>
            <person name="Lucas S."/>
            <person name="Copeland A."/>
            <person name="Lapidus A."/>
            <person name="Glavina del Rio T."/>
            <person name="Dalin E."/>
            <person name="Tice H."/>
            <person name="Bruce D."/>
            <person name="Goodwin L."/>
            <person name="Pitluck S."/>
            <person name="Kyrpides N."/>
            <person name="Mavromatis K."/>
            <person name="Ivanova N."/>
            <person name="Teshima H."/>
            <person name="Brettin T."/>
            <person name="Detter J.C."/>
            <person name="Han C."/>
            <person name="Tapia R."/>
            <person name="Land M."/>
            <person name="Hauser L."/>
            <person name="Markowitz V."/>
            <person name="Cheng J.-F."/>
            <person name="Hugenholtz P."/>
            <person name="Woyke T."/>
            <person name="Wu D."/>
            <person name="Tindall B."/>
            <person name="Pomrenke H.G."/>
            <person name="Brambilla E."/>
            <person name="Klenk H.-P."/>
            <person name="Eisen J.A."/>
        </authorList>
    </citation>
    <scope>NUCLEOTIDE SEQUENCE [LARGE SCALE GENOMIC DNA]</scope>
    <source>
        <strain>DSM 17132</strain>
    </source>
</reference>
<dbReference type="Proteomes" id="UP000007435">
    <property type="component" value="Chromosome"/>
</dbReference>
<proteinExistence type="predicted"/>
<evidence type="ECO:0000256" key="2">
    <source>
        <dbReference type="ARBA" id="ARBA00022475"/>
    </source>
</evidence>
<dbReference type="EMBL" id="CP002305">
    <property type="protein sequence ID" value="ADQ17447.1"/>
    <property type="molecule type" value="Genomic_DNA"/>
</dbReference>
<evidence type="ECO:0000259" key="7">
    <source>
        <dbReference type="PROSITE" id="PS50850"/>
    </source>
</evidence>
<dbReference type="OrthoDB" id="9815624at2"/>
<evidence type="ECO:0000256" key="5">
    <source>
        <dbReference type="ARBA" id="ARBA00023136"/>
    </source>
</evidence>
<dbReference type="HOGENOM" id="CLU_034180_16_0_10"/>
<feature type="transmembrane region" description="Helical" evidence="6">
    <location>
        <begin position="306"/>
        <end position="327"/>
    </location>
</feature>
<dbReference type="KEGG" id="lby:Lbys_1740"/>
<feature type="transmembrane region" description="Helical" evidence="6">
    <location>
        <begin position="72"/>
        <end position="94"/>
    </location>
</feature>
<dbReference type="InterPro" id="IPR020846">
    <property type="entry name" value="MFS_dom"/>
</dbReference>
<keyword evidence="5 6" id="KW-0472">Membrane</keyword>
<dbReference type="AlphaFoldDB" id="E4RQ72"/>
<evidence type="ECO:0000256" key="6">
    <source>
        <dbReference type="SAM" id="Phobius"/>
    </source>
</evidence>
<evidence type="ECO:0000256" key="1">
    <source>
        <dbReference type="ARBA" id="ARBA00004651"/>
    </source>
</evidence>
<dbReference type="STRING" id="649349.Lbys_1740"/>
<name>E4RQ72_LEAB4</name>
<protein>
    <submittedName>
        <fullName evidence="8">Major facilitator superfamily MFS_1</fullName>
    </submittedName>
</protein>
<keyword evidence="9" id="KW-1185">Reference proteome</keyword>
<dbReference type="RefSeq" id="WP_013408496.1">
    <property type="nucleotide sequence ID" value="NC_014655.1"/>
</dbReference>
<dbReference type="PANTHER" id="PTHR23513:SF6">
    <property type="entry name" value="MAJOR FACILITATOR SUPERFAMILY ASSOCIATED DOMAIN-CONTAINING PROTEIN"/>
    <property type="match status" value="1"/>
</dbReference>
<feature type="transmembrane region" description="Helical" evidence="6">
    <location>
        <begin position="371"/>
        <end position="392"/>
    </location>
</feature>
<feature type="transmembrane region" description="Helical" evidence="6">
    <location>
        <begin position="219"/>
        <end position="241"/>
    </location>
</feature>
<dbReference type="Gene3D" id="1.20.1250.20">
    <property type="entry name" value="MFS general substrate transporter like domains"/>
    <property type="match status" value="1"/>
</dbReference>
<dbReference type="SUPFAM" id="SSF103473">
    <property type="entry name" value="MFS general substrate transporter"/>
    <property type="match status" value="1"/>
</dbReference>